<evidence type="ECO:0000256" key="1">
    <source>
        <dbReference type="ARBA" id="ARBA00001971"/>
    </source>
</evidence>
<accession>A0A6J2XWI8</accession>
<evidence type="ECO:0000256" key="5">
    <source>
        <dbReference type="ARBA" id="ARBA00010617"/>
    </source>
</evidence>
<dbReference type="GO" id="GO:0005506">
    <property type="term" value="F:iron ion binding"/>
    <property type="evidence" value="ECO:0007669"/>
    <property type="project" value="InterPro"/>
</dbReference>
<evidence type="ECO:0000256" key="3">
    <source>
        <dbReference type="ARBA" id="ARBA00004174"/>
    </source>
</evidence>
<dbReference type="KEGG" id="soy:115881581"/>
<dbReference type="GeneID" id="115881581"/>
<dbReference type="Gene3D" id="1.10.630.10">
    <property type="entry name" value="Cytochrome P450"/>
    <property type="match status" value="2"/>
</dbReference>
<dbReference type="Pfam" id="PF00067">
    <property type="entry name" value="p450"/>
    <property type="match status" value="2"/>
</dbReference>
<dbReference type="PROSITE" id="PS00086">
    <property type="entry name" value="CYTOCHROME_P450"/>
    <property type="match status" value="2"/>
</dbReference>
<dbReference type="AlphaFoldDB" id="A0A6J2XWI8"/>
<evidence type="ECO:0000256" key="4">
    <source>
        <dbReference type="ARBA" id="ARBA00004406"/>
    </source>
</evidence>
<keyword evidence="7 14" id="KW-0479">Metal-binding</keyword>
<keyword evidence="8" id="KW-0256">Endoplasmic reticulum</keyword>
<dbReference type="GO" id="GO:0016705">
    <property type="term" value="F:oxidoreductase activity, acting on paired donors, with incorporation or reduction of molecular oxygen"/>
    <property type="evidence" value="ECO:0007669"/>
    <property type="project" value="InterPro"/>
</dbReference>
<name>A0A6J2XWI8_SITOR</name>
<evidence type="ECO:0000256" key="15">
    <source>
        <dbReference type="RuleBase" id="RU000461"/>
    </source>
</evidence>
<comment type="cofactor">
    <cofactor evidence="1 14">
        <name>heme</name>
        <dbReference type="ChEBI" id="CHEBI:30413"/>
    </cofactor>
</comment>
<keyword evidence="9" id="KW-0492">Microsome</keyword>
<evidence type="ECO:0000256" key="2">
    <source>
        <dbReference type="ARBA" id="ARBA00003690"/>
    </source>
</evidence>
<dbReference type="InterPro" id="IPR001128">
    <property type="entry name" value="Cyt_P450"/>
</dbReference>
<evidence type="ECO:0000256" key="14">
    <source>
        <dbReference type="PIRSR" id="PIRSR602401-1"/>
    </source>
</evidence>
<evidence type="ECO:0000313" key="16">
    <source>
        <dbReference type="Proteomes" id="UP000504635"/>
    </source>
</evidence>
<comment type="subcellular location">
    <subcellularLocation>
        <location evidence="4">Endoplasmic reticulum membrane</location>
        <topology evidence="4">Peripheral membrane protein</topology>
    </subcellularLocation>
    <subcellularLocation>
        <location evidence="3">Microsome membrane</location>
        <topology evidence="3">Peripheral membrane protein</topology>
    </subcellularLocation>
</comment>
<dbReference type="RefSeq" id="XP_030754984.1">
    <property type="nucleotide sequence ID" value="XM_030899124.1"/>
</dbReference>
<keyword evidence="11 14" id="KW-0408">Iron</keyword>
<comment type="similarity">
    <text evidence="5 15">Belongs to the cytochrome P450 family.</text>
</comment>
<proteinExistence type="inferred from homology"/>
<dbReference type="InterPro" id="IPR002401">
    <property type="entry name" value="Cyt_P450_E_grp-I"/>
</dbReference>
<evidence type="ECO:0000313" key="17">
    <source>
        <dbReference type="RefSeq" id="XP_030754984.1"/>
    </source>
</evidence>
<dbReference type="InParanoid" id="A0A6J2XWI8"/>
<dbReference type="PANTHER" id="PTHR24291:SF189">
    <property type="entry name" value="CYTOCHROME P450 4C3-RELATED"/>
    <property type="match status" value="1"/>
</dbReference>
<evidence type="ECO:0000256" key="13">
    <source>
        <dbReference type="ARBA" id="ARBA00023136"/>
    </source>
</evidence>
<dbReference type="InterPro" id="IPR017972">
    <property type="entry name" value="Cyt_P450_CS"/>
</dbReference>
<dbReference type="PANTHER" id="PTHR24291">
    <property type="entry name" value="CYTOCHROME P450 FAMILY 4"/>
    <property type="match status" value="1"/>
</dbReference>
<protein>
    <submittedName>
        <fullName evidence="17">Cytochrome P450 4Z1-like</fullName>
    </submittedName>
</protein>
<evidence type="ECO:0000256" key="6">
    <source>
        <dbReference type="ARBA" id="ARBA00022617"/>
    </source>
</evidence>
<evidence type="ECO:0000256" key="7">
    <source>
        <dbReference type="ARBA" id="ARBA00022723"/>
    </source>
</evidence>
<keyword evidence="13" id="KW-0472">Membrane</keyword>
<evidence type="ECO:0000256" key="12">
    <source>
        <dbReference type="ARBA" id="ARBA00023033"/>
    </source>
</evidence>
<feature type="binding site" description="axial binding residue" evidence="14">
    <location>
        <position position="231"/>
    </location>
    <ligand>
        <name>heme</name>
        <dbReference type="ChEBI" id="CHEBI:30413"/>
    </ligand>
    <ligandPart>
        <name>Fe</name>
        <dbReference type="ChEBI" id="CHEBI:18248"/>
    </ligandPart>
</feature>
<dbReference type="GO" id="GO:0020037">
    <property type="term" value="F:heme binding"/>
    <property type="evidence" value="ECO:0007669"/>
    <property type="project" value="InterPro"/>
</dbReference>
<evidence type="ECO:0000256" key="11">
    <source>
        <dbReference type="ARBA" id="ARBA00023004"/>
    </source>
</evidence>
<keyword evidence="16" id="KW-1185">Reference proteome</keyword>
<evidence type="ECO:0000256" key="9">
    <source>
        <dbReference type="ARBA" id="ARBA00022848"/>
    </source>
</evidence>
<dbReference type="PRINTS" id="PR00463">
    <property type="entry name" value="EP450I"/>
</dbReference>
<comment type="function">
    <text evidence="2">May be involved in the metabolism of insect hormones and in the breakdown of synthetic insecticides.</text>
</comment>
<gene>
    <name evidence="17" type="primary">LOC115881581</name>
</gene>
<evidence type="ECO:0000256" key="8">
    <source>
        <dbReference type="ARBA" id="ARBA00022824"/>
    </source>
</evidence>
<dbReference type="GO" id="GO:0004497">
    <property type="term" value="F:monooxygenase activity"/>
    <property type="evidence" value="ECO:0007669"/>
    <property type="project" value="UniProtKB-KW"/>
</dbReference>
<keyword evidence="10 15" id="KW-0560">Oxidoreductase</keyword>
<evidence type="ECO:0000256" key="10">
    <source>
        <dbReference type="ARBA" id="ARBA00023002"/>
    </source>
</evidence>
<reference evidence="17" key="1">
    <citation type="submission" date="2025-08" db="UniProtKB">
        <authorList>
            <consortium name="RefSeq"/>
        </authorList>
    </citation>
    <scope>IDENTIFICATION</scope>
    <source>
        <tissue evidence="17">Gonads</tissue>
    </source>
</reference>
<keyword evidence="6 14" id="KW-0349">Heme</keyword>
<keyword evidence="12 15" id="KW-0503">Monooxygenase</keyword>
<dbReference type="GO" id="GO:0005789">
    <property type="term" value="C:endoplasmic reticulum membrane"/>
    <property type="evidence" value="ECO:0007669"/>
    <property type="project" value="UniProtKB-SubCell"/>
</dbReference>
<sequence>MDAVQKYIGESSVVAVTFGFPLDLKGLVTNGWSTISLFNKLRKLSFSMIDFRREELQKEPVVGSQLSFLDAMISRGDLFHPSIMSKELMVFLLAATDTTGNALTFIFTLLGMHPEIQQKVYEEVITEIGRDAPIETDHLPKLKYTERVISESMRLLPPVPIVARYLNKDIQIGDKTFPKGANVIVYTLALHRNSKYWPNPKKFDPDRFLPEEIAKRPPSCYIPFSGGPRNCIGKLYAMMSMKVVVANVTRNFLISSKYRSVDEMEMRGLMTMRTKDDIDCHFSPRNILDTYRLQTGSAEKLGLPCNVWLGHNNLYFTDDAEEIRVFLNHPDSLHKSFLYDGMRMVFKNSLLFQPEDFLADKVRCRMAEFDKCPVVDSQLSFVDAMLNRKDIFPRKIIETEFILFASAATDTTGNSLVFIFTLLGMYPEIQEKVFEEIVTNIGRDEPIEVDHLTKLKYTERVIFECMRLLPSVTEVSRYISKDIRIGDKTFPKGTNISIYILGVHRNSKYWPNPDKFDPDRFLPEEIAKRPPYAYIPFSAGPRNCIGKMFATMSIKVVVANVIRNFRVSSKYRSIDEMEMRCYMTMRTKHGIDCHFTPRD</sequence>
<dbReference type="SUPFAM" id="SSF48264">
    <property type="entry name" value="Cytochrome P450"/>
    <property type="match status" value="2"/>
</dbReference>
<dbReference type="InterPro" id="IPR036396">
    <property type="entry name" value="Cyt_P450_sf"/>
</dbReference>
<organism evidence="16 17">
    <name type="scientific">Sitophilus oryzae</name>
    <name type="common">Rice weevil</name>
    <name type="synonym">Curculio oryzae</name>
    <dbReference type="NCBI Taxonomy" id="7048"/>
    <lineage>
        <taxon>Eukaryota</taxon>
        <taxon>Metazoa</taxon>
        <taxon>Ecdysozoa</taxon>
        <taxon>Arthropoda</taxon>
        <taxon>Hexapoda</taxon>
        <taxon>Insecta</taxon>
        <taxon>Pterygota</taxon>
        <taxon>Neoptera</taxon>
        <taxon>Endopterygota</taxon>
        <taxon>Coleoptera</taxon>
        <taxon>Polyphaga</taxon>
        <taxon>Cucujiformia</taxon>
        <taxon>Curculionidae</taxon>
        <taxon>Dryophthorinae</taxon>
        <taxon>Sitophilus</taxon>
    </lineage>
</organism>
<dbReference type="OrthoDB" id="1470350at2759"/>
<dbReference type="Proteomes" id="UP000504635">
    <property type="component" value="Unplaced"/>
</dbReference>
<dbReference type="InterPro" id="IPR050196">
    <property type="entry name" value="Cytochrome_P450_Monoox"/>
</dbReference>
<dbReference type="PRINTS" id="PR00385">
    <property type="entry name" value="P450"/>
</dbReference>